<feature type="transmembrane region" description="Helical" evidence="2">
    <location>
        <begin position="77"/>
        <end position="97"/>
    </location>
</feature>
<keyword evidence="2" id="KW-0812">Transmembrane</keyword>
<name>A0A165N4K4_9APHY</name>
<feature type="domain" description="DUF6534" evidence="3">
    <location>
        <begin position="41"/>
        <end position="109"/>
    </location>
</feature>
<keyword evidence="5" id="KW-1185">Reference proteome</keyword>
<evidence type="ECO:0000313" key="4">
    <source>
        <dbReference type="EMBL" id="KZT66505.1"/>
    </source>
</evidence>
<dbReference type="InterPro" id="IPR045339">
    <property type="entry name" value="DUF6534"/>
</dbReference>
<organism evidence="4 5">
    <name type="scientific">Daedalea quercina L-15889</name>
    <dbReference type="NCBI Taxonomy" id="1314783"/>
    <lineage>
        <taxon>Eukaryota</taxon>
        <taxon>Fungi</taxon>
        <taxon>Dikarya</taxon>
        <taxon>Basidiomycota</taxon>
        <taxon>Agaricomycotina</taxon>
        <taxon>Agaricomycetes</taxon>
        <taxon>Polyporales</taxon>
        <taxon>Fomitopsis</taxon>
    </lineage>
</organism>
<dbReference type="OrthoDB" id="3270417at2759"/>
<proteinExistence type="predicted"/>
<evidence type="ECO:0000313" key="5">
    <source>
        <dbReference type="Proteomes" id="UP000076727"/>
    </source>
</evidence>
<dbReference type="Proteomes" id="UP000076727">
    <property type="component" value="Unassembled WGS sequence"/>
</dbReference>
<gene>
    <name evidence="4" type="ORF">DAEQUDRAFT_730212</name>
</gene>
<dbReference type="EMBL" id="KV429088">
    <property type="protein sequence ID" value="KZT66505.1"/>
    <property type="molecule type" value="Genomic_DNA"/>
</dbReference>
<keyword evidence="2" id="KW-1133">Transmembrane helix</keyword>
<evidence type="ECO:0000256" key="2">
    <source>
        <dbReference type="SAM" id="Phobius"/>
    </source>
</evidence>
<dbReference type="AlphaFoldDB" id="A0A165N4K4"/>
<evidence type="ECO:0000259" key="3">
    <source>
        <dbReference type="Pfam" id="PF20152"/>
    </source>
</evidence>
<sequence>MLPSPSAFTLVAVHISTTHDRIVSELLRPLLPWTTCRIWTAAVADIYISVILSWELQKKKTGIRDSDRMINKLITYVVNRGVLAALVQIALCGTYAASIKRQTLIWIIFSHSGCEGIRELNDGCPERSAVRRQHRRPYGSARPVRSYGQLRKRETRASQ</sequence>
<reference evidence="4 5" key="1">
    <citation type="journal article" date="2016" name="Mol. Biol. Evol.">
        <title>Comparative Genomics of Early-Diverging Mushroom-Forming Fungi Provides Insights into the Origins of Lignocellulose Decay Capabilities.</title>
        <authorList>
            <person name="Nagy L.G."/>
            <person name="Riley R."/>
            <person name="Tritt A."/>
            <person name="Adam C."/>
            <person name="Daum C."/>
            <person name="Floudas D."/>
            <person name="Sun H."/>
            <person name="Yadav J.S."/>
            <person name="Pangilinan J."/>
            <person name="Larsson K.H."/>
            <person name="Matsuura K."/>
            <person name="Barry K."/>
            <person name="Labutti K."/>
            <person name="Kuo R."/>
            <person name="Ohm R.A."/>
            <person name="Bhattacharya S.S."/>
            <person name="Shirouzu T."/>
            <person name="Yoshinaga Y."/>
            <person name="Martin F.M."/>
            <person name="Grigoriev I.V."/>
            <person name="Hibbett D.S."/>
        </authorList>
    </citation>
    <scope>NUCLEOTIDE SEQUENCE [LARGE SCALE GENOMIC DNA]</scope>
    <source>
        <strain evidence="4 5">L-15889</strain>
    </source>
</reference>
<evidence type="ECO:0000256" key="1">
    <source>
        <dbReference type="SAM" id="MobiDB-lite"/>
    </source>
</evidence>
<accession>A0A165N4K4</accession>
<keyword evidence="2" id="KW-0472">Membrane</keyword>
<feature type="region of interest" description="Disordered" evidence="1">
    <location>
        <begin position="131"/>
        <end position="159"/>
    </location>
</feature>
<feature type="transmembrane region" description="Helical" evidence="2">
    <location>
        <begin position="38"/>
        <end position="56"/>
    </location>
</feature>
<dbReference type="Pfam" id="PF20152">
    <property type="entry name" value="DUF6534"/>
    <property type="match status" value="1"/>
</dbReference>
<protein>
    <recommendedName>
        <fullName evidence="3">DUF6534 domain-containing protein</fullName>
    </recommendedName>
</protein>